<name>A0AAD8KAB6_TARER</name>
<proteinExistence type="predicted"/>
<protein>
    <submittedName>
        <fullName evidence="1">Uncharacterized protein</fullName>
    </submittedName>
</protein>
<dbReference type="EMBL" id="JAUHHV010000007">
    <property type="protein sequence ID" value="KAK1419054.1"/>
    <property type="molecule type" value="Genomic_DNA"/>
</dbReference>
<dbReference type="Proteomes" id="UP001229421">
    <property type="component" value="Unassembled WGS sequence"/>
</dbReference>
<comment type="caution">
    <text evidence="1">The sequence shown here is derived from an EMBL/GenBank/DDBJ whole genome shotgun (WGS) entry which is preliminary data.</text>
</comment>
<organism evidence="1 2">
    <name type="scientific">Tagetes erecta</name>
    <name type="common">African marigold</name>
    <dbReference type="NCBI Taxonomy" id="13708"/>
    <lineage>
        <taxon>Eukaryota</taxon>
        <taxon>Viridiplantae</taxon>
        <taxon>Streptophyta</taxon>
        <taxon>Embryophyta</taxon>
        <taxon>Tracheophyta</taxon>
        <taxon>Spermatophyta</taxon>
        <taxon>Magnoliopsida</taxon>
        <taxon>eudicotyledons</taxon>
        <taxon>Gunneridae</taxon>
        <taxon>Pentapetalae</taxon>
        <taxon>asterids</taxon>
        <taxon>campanulids</taxon>
        <taxon>Asterales</taxon>
        <taxon>Asteraceae</taxon>
        <taxon>Asteroideae</taxon>
        <taxon>Heliantheae alliance</taxon>
        <taxon>Tageteae</taxon>
        <taxon>Tagetes</taxon>
    </lineage>
</organism>
<gene>
    <name evidence="1" type="ORF">QVD17_28211</name>
</gene>
<reference evidence="1" key="1">
    <citation type="journal article" date="2023" name="bioRxiv">
        <title>Improved chromosome-level genome assembly for marigold (Tagetes erecta).</title>
        <authorList>
            <person name="Jiang F."/>
            <person name="Yuan L."/>
            <person name="Wang S."/>
            <person name="Wang H."/>
            <person name="Xu D."/>
            <person name="Wang A."/>
            <person name="Fan W."/>
        </authorList>
    </citation>
    <scope>NUCLEOTIDE SEQUENCE</scope>
    <source>
        <strain evidence="1">WSJ</strain>
        <tissue evidence="1">Leaf</tissue>
    </source>
</reference>
<evidence type="ECO:0000313" key="1">
    <source>
        <dbReference type="EMBL" id="KAK1419054.1"/>
    </source>
</evidence>
<sequence>MSFQIRLEAAAAELTHNTQHNISTDPPLQKSILPNFLQRNHHCSSQNTPPFHFNLTPHYTLSHTSLLFKKLQFNSHYTCK</sequence>
<dbReference type="AlphaFoldDB" id="A0AAD8KAB6"/>
<evidence type="ECO:0000313" key="2">
    <source>
        <dbReference type="Proteomes" id="UP001229421"/>
    </source>
</evidence>
<accession>A0AAD8KAB6</accession>
<keyword evidence="2" id="KW-1185">Reference proteome</keyword>